<feature type="compositionally biased region" description="Polar residues" evidence="1">
    <location>
        <begin position="148"/>
        <end position="158"/>
    </location>
</feature>
<organism evidence="2 3">
    <name type="scientific">Mycobacterium kansasii</name>
    <dbReference type="NCBI Taxonomy" id="1768"/>
    <lineage>
        <taxon>Bacteria</taxon>
        <taxon>Bacillati</taxon>
        <taxon>Actinomycetota</taxon>
        <taxon>Actinomycetes</taxon>
        <taxon>Mycobacteriales</taxon>
        <taxon>Mycobacteriaceae</taxon>
        <taxon>Mycobacterium</taxon>
    </lineage>
</organism>
<evidence type="ECO:0000313" key="3">
    <source>
        <dbReference type="Proteomes" id="UP000188532"/>
    </source>
</evidence>
<feature type="region of interest" description="Disordered" evidence="1">
    <location>
        <begin position="135"/>
        <end position="159"/>
    </location>
</feature>
<dbReference type="EMBL" id="MVBN01000001">
    <property type="protein sequence ID" value="OOK84690.1"/>
    <property type="molecule type" value="Genomic_DNA"/>
</dbReference>
<reference evidence="2 3" key="1">
    <citation type="submission" date="2017-02" db="EMBL/GenBank/DDBJ databases">
        <title>Complete genome sequences of Mycobacterium kansasii strains isolated from rhesus macaques.</title>
        <authorList>
            <person name="Panda A."/>
            <person name="Nagaraj S."/>
            <person name="Zhao X."/>
            <person name="Tettelin H."/>
            <person name="Detolla L.J."/>
        </authorList>
    </citation>
    <scope>NUCLEOTIDE SEQUENCE [LARGE SCALE GENOMIC DNA]</scope>
    <source>
        <strain evidence="2 3">11-3469</strain>
    </source>
</reference>
<evidence type="ECO:0000256" key="1">
    <source>
        <dbReference type="SAM" id="MobiDB-lite"/>
    </source>
</evidence>
<evidence type="ECO:0000313" key="2">
    <source>
        <dbReference type="EMBL" id="OOK84690.1"/>
    </source>
</evidence>
<protein>
    <submittedName>
        <fullName evidence="2">Homoserine O-acetyltransferase domain protein</fullName>
        <ecNumber evidence="2">2.3.1.31</ecNumber>
    </submittedName>
</protein>
<dbReference type="GO" id="GO:0004414">
    <property type="term" value="F:homoserine O-acetyltransferase activity"/>
    <property type="evidence" value="ECO:0007669"/>
    <property type="project" value="UniProtKB-EC"/>
</dbReference>
<proteinExistence type="predicted"/>
<dbReference type="Proteomes" id="UP000188532">
    <property type="component" value="Unassembled WGS sequence"/>
</dbReference>
<keyword evidence="2" id="KW-0012">Acyltransferase</keyword>
<name>A0A1V3Y073_MYCKA</name>
<dbReference type="EC" id="2.3.1.31" evidence="2"/>
<comment type="caution">
    <text evidence="2">The sequence shown here is derived from an EMBL/GenBank/DDBJ whole genome shotgun (WGS) entry which is preliminary data.</text>
</comment>
<keyword evidence="2" id="KW-0808">Transferase</keyword>
<dbReference type="AlphaFoldDB" id="A0A1V3Y073"/>
<sequence length="184" mass="19238">MADNPFQRTGPPIDPPTTAATWVMPNAASAAMSASTWSRTVIVGNLEPHGFPSRASELGPVEPRQPPSTLVATAHQRSVSIGAPGPATPSHQPGVGCPGPAGPVMCESPVRACSTTTTLSRLGDNLPQRCTAMQTSSITAPLSRRSEPMSTRPISPSAGSVWVGTSEIVTSELLRRRPRPATRR</sequence>
<accession>A0A1V3Y073</accession>
<gene>
    <name evidence="2" type="primary">metX</name>
    <name evidence="2" type="ORF">BZL29_0251</name>
</gene>